<gene>
    <name evidence="4" type="ORF">VC82_1425</name>
</gene>
<protein>
    <submittedName>
        <fullName evidence="4">Peptidase, U32 family</fullName>
    </submittedName>
</protein>
<dbReference type="PANTHER" id="PTHR30217:SF6">
    <property type="entry name" value="TRNA HYDROXYLATION PROTEIN P"/>
    <property type="match status" value="1"/>
</dbReference>
<organism evidence="4 5">
    <name type="scientific">Flagellimonas lutaonensis</name>
    <dbReference type="NCBI Taxonomy" id="516051"/>
    <lineage>
        <taxon>Bacteria</taxon>
        <taxon>Pseudomonadati</taxon>
        <taxon>Bacteroidota</taxon>
        <taxon>Flavobacteriia</taxon>
        <taxon>Flavobacteriales</taxon>
        <taxon>Flavobacteriaceae</taxon>
        <taxon>Flagellimonas</taxon>
    </lineage>
</organism>
<name>A0A0D5YT37_9FLAO</name>
<evidence type="ECO:0000313" key="4">
    <source>
        <dbReference type="EMBL" id="AKA35049.1"/>
    </source>
</evidence>
<proteinExistence type="inferred from homology"/>
<dbReference type="AlphaFoldDB" id="A0A0D5YT37"/>
<dbReference type="InterPro" id="IPR001539">
    <property type="entry name" value="Peptidase_U32"/>
</dbReference>
<keyword evidence="5" id="KW-1185">Reference proteome</keyword>
<dbReference type="Proteomes" id="UP000032726">
    <property type="component" value="Chromosome"/>
</dbReference>
<dbReference type="Pfam" id="PF01136">
    <property type="entry name" value="Peptidase_U32"/>
    <property type="match status" value="1"/>
</dbReference>
<keyword evidence="2" id="KW-0378">Hydrolase</keyword>
<reference evidence="4 5" key="1">
    <citation type="submission" date="2015-03" db="EMBL/GenBank/DDBJ databases">
        <title>Complete genome sequence of Muricauda lutaonensis CC-HSB-11T, isolated from a coastal hot spring.</title>
        <authorList>
            <person name="Kim K.M."/>
        </authorList>
    </citation>
    <scope>NUCLEOTIDE SEQUENCE [LARGE SCALE GENOMIC DNA]</scope>
    <source>
        <strain evidence="4 5">CC-HSB-11</strain>
    </source>
</reference>
<dbReference type="HOGENOM" id="CLU_011540_0_1_10"/>
<dbReference type="PROSITE" id="PS01276">
    <property type="entry name" value="PEPTIDASE_U32"/>
    <property type="match status" value="1"/>
</dbReference>
<evidence type="ECO:0000256" key="1">
    <source>
        <dbReference type="ARBA" id="ARBA00022670"/>
    </source>
</evidence>
<dbReference type="STRING" id="516051.VC82_1425"/>
<accession>A0A0D5YT37</accession>
<keyword evidence="1" id="KW-0645">Protease</keyword>
<dbReference type="PATRIC" id="fig|516051.4.peg.1472"/>
<dbReference type="InterPro" id="IPR051454">
    <property type="entry name" value="RNA/ubiquinone_mod_enzymes"/>
</dbReference>
<sequence length="467" mass="52565">MVVRPPKFILGAFVFFKTLFDDDNLSSPLNAQGGMQIHFKYKPYLCSPKKSGKSMKASKKIELMAPAGNFESLQAAIDSGADSVYFGVEQLNMRARASINFTLEDLDEIAKRCNAKNVRTYLTLNTIIYDHDLSVIKTVLDRAKKAGITAVIAMDQAVIAYARQIDMEVHISTQINITNIETVKFYAMFADTMVLSRELSLRQIKKICDQIEREQVKGPSGNLVEIEVFGHGALCMAVSGKCYLSLHSHNSSANRGACKQNCRKKYTVIDQESGFEIEIDNEYMMSPKDLCTIDFLDQVIDAGVKVLKIEGRGRAPEYVATVIRTYREAIDAYYDGTYSKEKVATWMQELEKVYNRGFWGGYYLGQKLGEWSEGPGSQATQKKVYVGKGVHYYPKSNIAEFKIEAFDIKVGDRLLVTGPTTGVKELDLKEMMVDERMTEIAKKGDHCTLRTNFRVRPSDKLYKIAKA</sequence>
<dbReference type="GO" id="GO:0006508">
    <property type="term" value="P:proteolysis"/>
    <property type="evidence" value="ECO:0007669"/>
    <property type="project" value="UniProtKB-KW"/>
</dbReference>
<evidence type="ECO:0000256" key="3">
    <source>
        <dbReference type="ARBA" id="ARBA00038374"/>
    </source>
</evidence>
<evidence type="ECO:0000313" key="5">
    <source>
        <dbReference type="Proteomes" id="UP000032726"/>
    </source>
</evidence>
<dbReference type="PANTHER" id="PTHR30217">
    <property type="entry name" value="PEPTIDASE U32 FAMILY"/>
    <property type="match status" value="1"/>
</dbReference>
<dbReference type="KEGG" id="mlt:VC82_1425"/>
<dbReference type="GO" id="GO:0008233">
    <property type="term" value="F:peptidase activity"/>
    <property type="evidence" value="ECO:0007669"/>
    <property type="project" value="UniProtKB-KW"/>
</dbReference>
<evidence type="ECO:0000256" key="2">
    <source>
        <dbReference type="ARBA" id="ARBA00022801"/>
    </source>
</evidence>
<comment type="similarity">
    <text evidence="3">Belongs to the peptidase U32 family.</text>
</comment>
<dbReference type="EMBL" id="CP011071">
    <property type="protein sequence ID" value="AKA35049.1"/>
    <property type="molecule type" value="Genomic_DNA"/>
</dbReference>